<dbReference type="EMBL" id="JANPWB010000010">
    <property type="protein sequence ID" value="KAJ1135243.1"/>
    <property type="molecule type" value="Genomic_DNA"/>
</dbReference>
<proteinExistence type="predicted"/>
<organism evidence="2 3">
    <name type="scientific">Pleurodeles waltl</name>
    <name type="common">Iberian ribbed newt</name>
    <dbReference type="NCBI Taxonomy" id="8319"/>
    <lineage>
        <taxon>Eukaryota</taxon>
        <taxon>Metazoa</taxon>
        <taxon>Chordata</taxon>
        <taxon>Craniata</taxon>
        <taxon>Vertebrata</taxon>
        <taxon>Euteleostomi</taxon>
        <taxon>Amphibia</taxon>
        <taxon>Batrachia</taxon>
        <taxon>Caudata</taxon>
        <taxon>Salamandroidea</taxon>
        <taxon>Salamandridae</taxon>
        <taxon>Pleurodelinae</taxon>
        <taxon>Pleurodeles</taxon>
    </lineage>
</organism>
<protein>
    <recommendedName>
        <fullName evidence="4">SAP domain-containing protein</fullName>
    </recommendedName>
</protein>
<sequence length="106" mass="11307">MRTRGLVADCGTGSEGGSSAWSVPAYGEMDRISVDSLNKAELQKLCKERRLKVGKKASKVGLQKAIRAYEQVKRLQTATEEDDPEGDDRTTGGTALPQGGESGYTG</sequence>
<evidence type="ECO:0000256" key="1">
    <source>
        <dbReference type="SAM" id="MobiDB-lite"/>
    </source>
</evidence>
<evidence type="ECO:0008006" key="4">
    <source>
        <dbReference type="Google" id="ProtNLM"/>
    </source>
</evidence>
<feature type="region of interest" description="Disordered" evidence="1">
    <location>
        <begin position="1"/>
        <end position="23"/>
    </location>
</feature>
<dbReference type="AlphaFoldDB" id="A0AAV7Q9I3"/>
<accession>A0AAV7Q9I3</accession>
<gene>
    <name evidence="2" type="ORF">NDU88_001687</name>
</gene>
<evidence type="ECO:0000313" key="3">
    <source>
        <dbReference type="Proteomes" id="UP001066276"/>
    </source>
</evidence>
<comment type="caution">
    <text evidence="2">The sequence shown here is derived from an EMBL/GenBank/DDBJ whole genome shotgun (WGS) entry which is preliminary data.</text>
</comment>
<dbReference type="Proteomes" id="UP001066276">
    <property type="component" value="Chromosome 6"/>
</dbReference>
<name>A0AAV7Q9I3_PLEWA</name>
<keyword evidence="3" id="KW-1185">Reference proteome</keyword>
<feature type="region of interest" description="Disordered" evidence="1">
    <location>
        <begin position="74"/>
        <end position="106"/>
    </location>
</feature>
<reference evidence="2" key="1">
    <citation type="journal article" date="2022" name="bioRxiv">
        <title>Sequencing and chromosome-scale assembly of the giantPleurodeles waltlgenome.</title>
        <authorList>
            <person name="Brown T."/>
            <person name="Elewa A."/>
            <person name="Iarovenko S."/>
            <person name="Subramanian E."/>
            <person name="Araus A.J."/>
            <person name="Petzold A."/>
            <person name="Susuki M."/>
            <person name="Suzuki K.-i.T."/>
            <person name="Hayashi T."/>
            <person name="Toyoda A."/>
            <person name="Oliveira C."/>
            <person name="Osipova E."/>
            <person name="Leigh N.D."/>
            <person name="Simon A."/>
            <person name="Yun M.H."/>
        </authorList>
    </citation>
    <scope>NUCLEOTIDE SEQUENCE</scope>
    <source>
        <strain evidence="2">20211129_DDA</strain>
        <tissue evidence="2">Liver</tissue>
    </source>
</reference>
<evidence type="ECO:0000313" key="2">
    <source>
        <dbReference type="EMBL" id="KAJ1135243.1"/>
    </source>
</evidence>